<name>A0A9P4NDN1_9PEZI</name>
<dbReference type="InterPro" id="IPR052337">
    <property type="entry name" value="SAT4-like"/>
</dbReference>
<proteinExistence type="inferred from homology"/>
<accession>A0A9P4NDN1</accession>
<feature type="domain" description="Rhodopsin" evidence="7">
    <location>
        <begin position="44"/>
        <end position="286"/>
    </location>
</feature>
<comment type="caution">
    <text evidence="8">The sequence shown here is derived from an EMBL/GenBank/DDBJ whole genome shotgun (WGS) entry which is preliminary data.</text>
</comment>
<comment type="subcellular location">
    <subcellularLocation>
        <location evidence="1">Membrane</location>
        <topology evidence="1">Multi-pass membrane protein</topology>
    </subcellularLocation>
</comment>
<comment type="similarity">
    <text evidence="5">Belongs to the SAT4 family.</text>
</comment>
<feature type="transmembrane region" description="Helical" evidence="6">
    <location>
        <begin position="105"/>
        <end position="126"/>
    </location>
</feature>
<dbReference type="AlphaFoldDB" id="A0A9P4NDN1"/>
<evidence type="ECO:0000256" key="1">
    <source>
        <dbReference type="ARBA" id="ARBA00004141"/>
    </source>
</evidence>
<protein>
    <recommendedName>
        <fullName evidence="7">Rhodopsin domain-containing protein</fullName>
    </recommendedName>
</protein>
<evidence type="ECO:0000259" key="7">
    <source>
        <dbReference type="Pfam" id="PF20684"/>
    </source>
</evidence>
<feature type="transmembrane region" description="Helical" evidence="6">
    <location>
        <begin position="138"/>
        <end position="163"/>
    </location>
</feature>
<reference evidence="8" key="1">
    <citation type="journal article" date="2020" name="Stud. Mycol.">
        <title>101 Dothideomycetes genomes: a test case for predicting lifestyles and emergence of pathogens.</title>
        <authorList>
            <person name="Haridas S."/>
            <person name="Albert R."/>
            <person name="Binder M."/>
            <person name="Bloem J."/>
            <person name="Labutti K."/>
            <person name="Salamov A."/>
            <person name="Andreopoulos B."/>
            <person name="Baker S."/>
            <person name="Barry K."/>
            <person name="Bills G."/>
            <person name="Bluhm B."/>
            <person name="Cannon C."/>
            <person name="Castanera R."/>
            <person name="Culley D."/>
            <person name="Daum C."/>
            <person name="Ezra D."/>
            <person name="Gonzalez J."/>
            <person name="Henrissat B."/>
            <person name="Kuo A."/>
            <person name="Liang C."/>
            <person name="Lipzen A."/>
            <person name="Lutzoni F."/>
            <person name="Magnuson J."/>
            <person name="Mondo S."/>
            <person name="Nolan M."/>
            <person name="Ohm R."/>
            <person name="Pangilinan J."/>
            <person name="Park H.-J."/>
            <person name="Ramirez L."/>
            <person name="Alfaro M."/>
            <person name="Sun H."/>
            <person name="Tritt A."/>
            <person name="Yoshinaga Y."/>
            <person name="Zwiers L.-H."/>
            <person name="Turgeon B."/>
            <person name="Goodwin S."/>
            <person name="Spatafora J."/>
            <person name="Crous P."/>
            <person name="Grigoriev I."/>
        </authorList>
    </citation>
    <scope>NUCLEOTIDE SEQUENCE</scope>
    <source>
        <strain evidence="8">CBS 130266</strain>
    </source>
</reference>
<dbReference type="Pfam" id="PF20684">
    <property type="entry name" value="Fung_rhodopsin"/>
    <property type="match status" value="1"/>
</dbReference>
<feature type="transmembrane region" description="Helical" evidence="6">
    <location>
        <begin position="224"/>
        <end position="246"/>
    </location>
</feature>
<sequence length="370" mass="42073">MKLPPPSVLVTWPAPNYENPVTRGSSVTVLSAIFISLSVIAVLLRLYVRIFIKKWVGLDDFFIVLALIFSIGNTVVFELGVQKFGWNRHIWDIPLNWIEGSYKTLYAEEICFLLNSNFTILSLLAFYHRFNRAAKIKWFSWCIYGTLAFTCVIWTAFFLLTVFRCSPIRAFWTYPPEEGSHCVNDAVITFGGGTVKLIQDFWLTTLPIPLILRLQMSRERKYSICCLLGVGYLVTIAGIVRTYYVWMIFWRTSDVTWYEYPAIMASVVENNLSVICACVPAIRPLFGDAFLGSVKEKLSRHLARLSYPSKIGSSGRTGTVSNGEPVDRDRERLDSSIGSSMFVIQRPSSSGESLGYTTQGKEIYELDMRR</sequence>
<dbReference type="PANTHER" id="PTHR33048">
    <property type="entry name" value="PTH11-LIKE INTEGRAL MEMBRANE PROTEIN (AFU_ORTHOLOGUE AFUA_5G11245)"/>
    <property type="match status" value="1"/>
</dbReference>
<feature type="transmembrane region" description="Helical" evidence="6">
    <location>
        <begin position="27"/>
        <end position="48"/>
    </location>
</feature>
<dbReference type="Proteomes" id="UP000800235">
    <property type="component" value="Unassembled WGS sequence"/>
</dbReference>
<evidence type="ECO:0000313" key="8">
    <source>
        <dbReference type="EMBL" id="KAF2415737.1"/>
    </source>
</evidence>
<keyword evidence="3 6" id="KW-1133">Transmembrane helix</keyword>
<dbReference type="PANTHER" id="PTHR33048:SF129">
    <property type="entry name" value="INTEGRAL MEMBRANE PROTEIN-RELATED"/>
    <property type="match status" value="1"/>
</dbReference>
<keyword evidence="4 6" id="KW-0472">Membrane</keyword>
<feature type="transmembrane region" description="Helical" evidence="6">
    <location>
        <begin position="60"/>
        <end position="85"/>
    </location>
</feature>
<evidence type="ECO:0000256" key="6">
    <source>
        <dbReference type="SAM" id="Phobius"/>
    </source>
</evidence>
<dbReference type="EMBL" id="MU007185">
    <property type="protein sequence ID" value="KAF2415737.1"/>
    <property type="molecule type" value="Genomic_DNA"/>
</dbReference>
<keyword evidence="2 6" id="KW-0812">Transmembrane</keyword>
<evidence type="ECO:0000256" key="2">
    <source>
        <dbReference type="ARBA" id="ARBA00022692"/>
    </source>
</evidence>
<gene>
    <name evidence="8" type="ORF">EJ08DRAFT_739708</name>
</gene>
<evidence type="ECO:0000256" key="3">
    <source>
        <dbReference type="ARBA" id="ARBA00022989"/>
    </source>
</evidence>
<dbReference type="InterPro" id="IPR049326">
    <property type="entry name" value="Rhodopsin_dom_fungi"/>
</dbReference>
<evidence type="ECO:0000256" key="4">
    <source>
        <dbReference type="ARBA" id="ARBA00023136"/>
    </source>
</evidence>
<feature type="transmembrane region" description="Helical" evidence="6">
    <location>
        <begin position="183"/>
        <end position="203"/>
    </location>
</feature>
<keyword evidence="9" id="KW-1185">Reference proteome</keyword>
<dbReference type="OrthoDB" id="4525788at2759"/>
<dbReference type="GO" id="GO:0016020">
    <property type="term" value="C:membrane"/>
    <property type="evidence" value="ECO:0007669"/>
    <property type="project" value="UniProtKB-SubCell"/>
</dbReference>
<evidence type="ECO:0000313" key="9">
    <source>
        <dbReference type="Proteomes" id="UP000800235"/>
    </source>
</evidence>
<evidence type="ECO:0000256" key="5">
    <source>
        <dbReference type="ARBA" id="ARBA00038359"/>
    </source>
</evidence>
<organism evidence="8 9">
    <name type="scientific">Tothia fuscella</name>
    <dbReference type="NCBI Taxonomy" id="1048955"/>
    <lineage>
        <taxon>Eukaryota</taxon>
        <taxon>Fungi</taxon>
        <taxon>Dikarya</taxon>
        <taxon>Ascomycota</taxon>
        <taxon>Pezizomycotina</taxon>
        <taxon>Dothideomycetes</taxon>
        <taxon>Pleosporomycetidae</taxon>
        <taxon>Venturiales</taxon>
        <taxon>Cylindrosympodiaceae</taxon>
        <taxon>Tothia</taxon>
    </lineage>
</organism>